<keyword evidence="6" id="KW-0547">Nucleotide-binding</keyword>
<dbReference type="Pfam" id="PF20979">
    <property type="entry name" value="Arginosuc_syn_C"/>
    <property type="match status" value="1"/>
</dbReference>
<dbReference type="GO" id="GO:0000053">
    <property type="term" value="P:argininosuccinate metabolic process"/>
    <property type="evidence" value="ECO:0007669"/>
    <property type="project" value="TreeGrafter"/>
</dbReference>
<dbReference type="InterPro" id="IPR024074">
    <property type="entry name" value="AS_cat/multimer_dom_body"/>
</dbReference>
<evidence type="ECO:0000256" key="1">
    <source>
        <dbReference type="ARBA" id="ARBA00004967"/>
    </source>
</evidence>
<dbReference type="eggNOG" id="KOG1706">
    <property type="taxonomic scope" value="Eukaryota"/>
</dbReference>
<dbReference type="PANTHER" id="PTHR11587">
    <property type="entry name" value="ARGININOSUCCINATE SYNTHASE"/>
    <property type="match status" value="1"/>
</dbReference>
<dbReference type="PANTHER" id="PTHR11587:SF2">
    <property type="entry name" value="ARGININOSUCCINATE SYNTHASE"/>
    <property type="match status" value="1"/>
</dbReference>
<dbReference type="Pfam" id="PF00764">
    <property type="entry name" value="Arginosuc_synth"/>
    <property type="match status" value="1"/>
</dbReference>
<dbReference type="STRING" id="1229662.W3WJ93"/>
<comment type="pathway">
    <text evidence="1">Amino-acid biosynthesis; L-arginine biosynthesis; L-arginine from L-ornithine and carbamoyl phosphate: step 2/3.</text>
</comment>
<dbReference type="GeneID" id="19278879"/>
<dbReference type="Gene3D" id="3.40.50.620">
    <property type="entry name" value="HUPs"/>
    <property type="match status" value="1"/>
</dbReference>
<dbReference type="SUPFAM" id="SSF52402">
    <property type="entry name" value="Adenine nucleotide alpha hydrolases-like"/>
    <property type="match status" value="1"/>
</dbReference>
<keyword evidence="7" id="KW-0067">ATP-binding</keyword>
<keyword evidence="4" id="KW-0436">Ligase</keyword>
<keyword evidence="11" id="KW-1185">Reference proteome</keyword>
<evidence type="ECO:0000256" key="2">
    <source>
        <dbReference type="ARBA" id="ARBA00012286"/>
    </source>
</evidence>
<dbReference type="GO" id="GO:0000050">
    <property type="term" value="P:urea cycle"/>
    <property type="evidence" value="ECO:0007669"/>
    <property type="project" value="TreeGrafter"/>
</dbReference>
<evidence type="ECO:0000256" key="4">
    <source>
        <dbReference type="ARBA" id="ARBA00022598"/>
    </source>
</evidence>
<accession>W3WJ93</accession>
<keyword evidence="5" id="KW-0028">Amino-acid biosynthesis</keyword>
<protein>
    <recommendedName>
        <fullName evidence="2">argininosuccinate synthase</fullName>
        <ecNumber evidence="2">6.3.4.5</ecNumber>
    </recommendedName>
</protein>
<dbReference type="GO" id="GO:0004055">
    <property type="term" value="F:argininosuccinate synthase activity"/>
    <property type="evidence" value="ECO:0007669"/>
    <property type="project" value="UniProtKB-EC"/>
</dbReference>
<dbReference type="UniPathway" id="UPA00068">
    <property type="reaction ID" value="UER00113"/>
</dbReference>
<dbReference type="EC" id="6.3.4.5" evidence="2"/>
<dbReference type="InParanoid" id="W3WJ93"/>
<dbReference type="SUPFAM" id="SSF69864">
    <property type="entry name" value="Argininosuccinate synthetase, C-terminal domain"/>
    <property type="match status" value="1"/>
</dbReference>
<dbReference type="InterPro" id="IPR001518">
    <property type="entry name" value="Arginosuc_synth"/>
</dbReference>
<sequence length="435" mass="48389">MLPAMNSLADLSTAPTITNVMVSPDSGKPLIQSIEDIEKHIPDKEARIETLFSGGVDSCYLLLLLLEKGYTNVHALNVNVGGPSHNDGLETLAERAKALGASFQSLDGRDEFVEVVRSACRYRPRYLGGHPISSSLSRPVIAAKVSQAAKRTGAHIILHTANQSQNSLPRINNGIKIADFSGIHGSPYAHSVIPRCDKIKALNRAGLKFREERDVSCDDNMLVSEFEGGPLLDDPEGPIELKDELYRWTKDVKADRPTEEVTLEFKRGHLVSIDDKAIDGDAIAFRDALSCLNVKAGKFGIGRYYGLEHIHVDLPTESTVTEFREAPAATLIYAAGDLLDNATLRQRDVSKLNELRMKWALECSNGRWAGDEHRRCQETMDKMLELVSGKVTYCLEPWRYGLISVKAKKHIYVRDRDAWEVKTVGKLQRTSFMKF</sequence>
<organism evidence="10 11">
    <name type="scientific">Pestalotiopsis fici (strain W106-1 / CGMCC3.15140)</name>
    <dbReference type="NCBI Taxonomy" id="1229662"/>
    <lineage>
        <taxon>Eukaryota</taxon>
        <taxon>Fungi</taxon>
        <taxon>Dikarya</taxon>
        <taxon>Ascomycota</taxon>
        <taxon>Pezizomycotina</taxon>
        <taxon>Sordariomycetes</taxon>
        <taxon>Xylariomycetidae</taxon>
        <taxon>Amphisphaeriales</taxon>
        <taxon>Sporocadaceae</taxon>
        <taxon>Pestalotiopsis</taxon>
    </lineage>
</organism>
<dbReference type="HOGENOM" id="CLU_032784_4_0_1"/>
<dbReference type="Gene3D" id="3.90.1260.10">
    <property type="entry name" value="Argininosuccinate synthetase, chain A, domain 2"/>
    <property type="match status" value="1"/>
</dbReference>
<dbReference type="KEGG" id="pfy:PFICI_13866"/>
<dbReference type="InterPro" id="IPR014729">
    <property type="entry name" value="Rossmann-like_a/b/a_fold"/>
</dbReference>
<dbReference type="GO" id="GO:0006526">
    <property type="term" value="P:L-arginine biosynthetic process"/>
    <property type="evidence" value="ECO:0007669"/>
    <property type="project" value="UniProtKB-UniPathway"/>
</dbReference>
<evidence type="ECO:0000256" key="3">
    <source>
        <dbReference type="ARBA" id="ARBA00022571"/>
    </source>
</evidence>
<dbReference type="GO" id="GO:0005737">
    <property type="term" value="C:cytoplasm"/>
    <property type="evidence" value="ECO:0007669"/>
    <property type="project" value="TreeGrafter"/>
</dbReference>
<evidence type="ECO:0000259" key="8">
    <source>
        <dbReference type="Pfam" id="PF00764"/>
    </source>
</evidence>
<evidence type="ECO:0000259" key="9">
    <source>
        <dbReference type="Pfam" id="PF20979"/>
    </source>
</evidence>
<evidence type="ECO:0000256" key="5">
    <source>
        <dbReference type="ARBA" id="ARBA00022605"/>
    </source>
</evidence>
<name>W3WJ93_PESFW</name>
<proteinExistence type="predicted"/>
<dbReference type="OrthoDB" id="288942at2759"/>
<keyword evidence="3" id="KW-0055">Arginine biosynthesis</keyword>
<dbReference type="RefSeq" id="XP_007840638.1">
    <property type="nucleotide sequence ID" value="XM_007842447.1"/>
</dbReference>
<dbReference type="Proteomes" id="UP000030651">
    <property type="component" value="Unassembled WGS sequence"/>
</dbReference>
<feature type="domain" description="Arginosuccinate synthase-like N-terminal" evidence="8">
    <location>
        <begin position="52"/>
        <end position="176"/>
    </location>
</feature>
<dbReference type="OMA" id="WCREFES"/>
<evidence type="ECO:0000256" key="6">
    <source>
        <dbReference type="ARBA" id="ARBA00022741"/>
    </source>
</evidence>
<evidence type="ECO:0000313" key="10">
    <source>
        <dbReference type="EMBL" id="ETS74000.1"/>
    </source>
</evidence>
<evidence type="ECO:0000313" key="11">
    <source>
        <dbReference type="Proteomes" id="UP000030651"/>
    </source>
</evidence>
<dbReference type="EMBL" id="KI912120">
    <property type="protein sequence ID" value="ETS74000.1"/>
    <property type="molecule type" value="Genomic_DNA"/>
</dbReference>
<dbReference type="GO" id="GO:0005524">
    <property type="term" value="F:ATP binding"/>
    <property type="evidence" value="ECO:0007669"/>
    <property type="project" value="UniProtKB-KW"/>
</dbReference>
<dbReference type="InterPro" id="IPR048267">
    <property type="entry name" value="Arginosuc_syn_N"/>
</dbReference>
<reference evidence="11" key="1">
    <citation type="journal article" date="2015" name="BMC Genomics">
        <title>Genomic and transcriptomic analysis of the endophytic fungus Pestalotiopsis fici reveals its lifestyle and high potential for synthesis of natural products.</title>
        <authorList>
            <person name="Wang X."/>
            <person name="Zhang X."/>
            <person name="Liu L."/>
            <person name="Xiang M."/>
            <person name="Wang W."/>
            <person name="Sun X."/>
            <person name="Che Y."/>
            <person name="Guo L."/>
            <person name="Liu G."/>
            <person name="Guo L."/>
            <person name="Wang C."/>
            <person name="Yin W.B."/>
            <person name="Stadler M."/>
            <person name="Zhang X."/>
            <person name="Liu X."/>
        </authorList>
    </citation>
    <scope>NUCLEOTIDE SEQUENCE [LARGE SCALE GENOMIC DNA]</scope>
    <source>
        <strain evidence="11">W106-1 / CGMCC3.15140</strain>
    </source>
</reference>
<feature type="domain" description="Arginosuccinate synthase C-terminal" evidence="9">
    <location>
        <begin position="216"/>
        <end position="415"/>
    </location>
</feature>
<evidence type="ECO:0000256" key="7">
    <source>
        <dbReference type="ARBA" id="ARBA00022840"/>
    </source>
</evidence>
<gene>
    <name evidence="10" type="ORF">PFICI_13866</name>
</gene>
<dbReference type="InterPro" id="IPR048268">
    <property type="entry name" value="Arginosuc_syn_C"/>
</dbReference>
<dbReference type="AlphaFoldDB" id="W3WJ93"/>